<reference evidence="2 3" key="1">
    <citation type="submission" date="2013-08" db="EMBL/GenBank/DDBJ databases">
        <title>Genome sequencing of Lysobacter.</title>
        <authorList>
            <person name="Zhang S."/>
            <person name="Wang G."/>
        </authorList>
    </citation>
    <scope>NUCLEOTIDE SEQUENCE [LARGE SCALE GENOMIC DNA]</scope>
    <source>
        <strain evidence="2 3">GH1-9</strain>
    </source>
</reference>
<name>A0A0A0EWK2_9GAMM</name>
<sequence length="117" mass="12810">MSAPQKRQRPGGNQGEAHNDSGGQPDHSSADVTSDPLLRSVYMGPDPACEVRCFTDLDFLDSELAAAAALAQRMKHRPTRAGLLQLERDLRILHWCSSQALSMHWGTVVHGRDGVLH</sequence>
<gene>
    <name evidence="2" type="ORF">N800_06705</name>
</gene>
<protein>
    <submittedName>
        <fullName evidence="2">Uncharacterized protein</fullName>
    </submittedName>
</protein>
<dbReference type="AlphaFoldDB" id="A0A0A0EWK2"/>
<keyword evidence="3" id="KW-1185">Reference proteome</keyword>
<comment type="caution">
    <text evidence="2">The sequence shown here is derived from an EMBL/GenBank/DDBJ whole genome shotgun (WGS) entry which is preliminary data.</text>
</comment>
<feature type="region of interest" description="Disordered" evidence="1">
    <location>
        <begin position="1"/>
        <end position="39"/>
    </location>
</feature>
<accession>A0A0A0EWK2</accession>
<evidence type="ECO:0000313" key="3">
    <source>
        <dbReference type="Proteomes" id="UP000029998"/>
    </source>
</evidence>
<dbReference type="Proteomes" id="UP000029998">
    <property type="component" value="Unassembled WGS sequence"/>
</dbReference>
<dbReference type="STRING" id="1385517.N800_06705"/>
<evidence type="ECO:0000313" key="2">
    <source>
        <dbReference type="EMBL" id="KGM54665.1"/>
    </source>
</evidence>
<organism evidence="2 3">
    <name type="scientific">Lysobacter daejeonensis GH1-9</name>
    <dbReference type="NCBI Taxonomy" id="1385517"/>
    <lineage>
        <taxon>Bacteria</taxon>
        <taxon>Pseudomonadati</taxon>
        <taxon>Pseudomonadota</taxon>
        <taxon>Gammaproteobacteria</taxon>
        <taxon>Lysobacterales</taxon>
        <taxon>Lysobacteraceae</taxon>
        <taxon>Aerolutibacter</taxon>
    </lineage>
</organism>
<dbReference type="RefSeq" id="WP_036136787.1">
    <property type="nucleotide sequence ID" value="NZ_AVPU01000011.1"/>
</dbReference>
<proteinExistence type="predicted"/>
<dbReference type="EMBL" id="AVPU01000011">
    <property type="protein sequence ID" value="KGM54665.1"/>
    <property type="molecule type" value="Genomic_DNA"/>
</dbReference>
<evidence type="ECO:0000256" key="1">
    <source>
        <dbReference type="SAM" id="MobiDB-lite"/>
    </source>
</evidence>